<keyword evidence="5" id="KW-1185">Reference proteome</keyword>
<gene>
    <name evidence="4" type="ORF">AMECASPLE_002584</name>
</gene>
<reference evidence="4 5" key="1">
    <citation type="submission" date="2021-06" db="EMBL/GenBank/DDBJ databases">
        <authorList>
            <person name="Palmer J.M."/>
        </authorList>
    </citation>
    <scope>NUCLEOTIDE SEQUENCE [LARGE SCALE GENOMIC DNA]</scope>
    <source>
        <strain evidence="4 5">AS_MEX2019</strain>
        <tissue evidence="4">Muscle</tissue>
    </source>
</reference>
<evidence type="ECO:0008006" key="6">
    <source>
        <dbReference type="Google" id="ProtNLM"/>
    </source>
</evidence>
<evidence type="ECO:0000256" key="2">
    <source>
        <dbReference type="SAM" id="Phobius"/>
    </source>
</evidence>
<dbReference type="InterPro" id="IPR037645">
    <property type="entry name" value="KCT2"/>
</dbReference>
<dbReference type="Proteomes" id="UP001469553">
    <property type="component" value="Unassembled WGS sequence"/>
</dbReference>
<protein>
    <recommendedName>
        <fullName evidence="6">Keratinocyte-associated transmembrane protein 2</fullName>
    </recommendedName>
</protein>
<feature type="compositionally biased region" description="Basic and acidic residues" evidence="1">
    <location>
        <begin position="211"/>
        <end position="228"/>
    </location>
</feature>
<dbReference type="PANTHER" id="PTHR16502:SF0">
    <property type="entry name" value="KERATINOCYTE-ASSOCIATED TRANSMEMBRANE PROTEIN 2"/>
    <property type="match status" value="1"/>
</dbReference>
<proteinExistence type="predicted"/>
<feature type="region of interest" description="Disordered" evidence="1">
    <location>
        <begin position="103"/>
        <end position="233"/>
    </location>
</feature>
<evidence type="ECO:0000313" key="4">
    <source>
        <dbReference type="EMBL" id="MEQ2313491.1"/>
    </source>
</evidence>
<accession>A0ABV1A5I1</accession>
<dbReference type="PANTHER" id="PTHR16502">
    <property type="entry name" value="KERATINOCYTE-ASSOCIATED TRANSMEMBRANE PROTEIN 2"/>
    <property type="match status" value="1"/>
</dbReference>
<feature type="compositionally biased region" description="Polar residues" evidence="1">
    <location>
        <begin position="162"/>
        <end position="171"/>
    </location>
</feature>
<sequence length="310" mass="34619">MATLRTLRESRRSIYAFCLVIFLQLFIDVCISGPVGSAGVLYTGRRNSSEANDPKSIPSPSITTSPQNTTTEATKHTSAELKNDNKLKTLDLEVIKMNSSVMAPNTSVDNTTKTMDSAQKNTPAQVNTTEARPTEPTPDSTPEAPASNVFQTAKPVTEDRATITNPSTVESTDPLLLSIDKQPVISDDPSNKYEDDEEGDYGDGLGNNYEGKGDKKDQSNGRDQVKEADEFDSYNSEEQDSHFFFHLVILAFLVAIVYITYHNKRKILLLVQSRRWKDGLCSRNNVEYRRLDQNVNEAMPSLKMTRDYIF</sequence>
<feature type="signal peptide" evidence="3">
    <location>
        <begin position="1"/>
        <end position="32"/>
    </location>
</feature>
<feature type="compositionally biased region" description="Low complexity" evidence="1">
    <location>
        <begin position="54"/>
        <end position="71"/>
    </location>
</feature>
<name>A0ABV1A5I1_9TELE</name>
<feature type="region of interest" description="Disordered" evidence="1">
    <location>
        <begin position="45"/>
        <end position="79"/>
    </location>
</feature>
<keyword evidence="2" id="KW-0472">Membrane</keyword>
<feature type="compositionally biased region" description="Polar residues" evidence="1">
    <location>
        <begin position="103"/>
        <end position="131"/>
    </location>
</feature>
<keyword evidence="2" id="KW-1133">Transmembrane helix</keyword>
<dbReference type="EMBL" id="JAHRIP010084734">
    <property type="protein sequence ID" value="MEQ2313491.1"/>
    <property type="molecule type" value="Genomic_DNA"/>
</dbReference>
<comment type="caution">
    <text evidence="4">The sequence shown here is derived from an EMBL/GenBank/DDBJ whole genome shotgun (WGS) entry which is preliminary data.</text>
</comment>
<evidence type="ECO:0000256" key="3">
    <source>
        <dbReference type="SAM" id="SignalP"/>
    </source>
</evidence>
<keyword evidence="2" id="KW-0812">Transmembrane</keyword>
<evidence type="ECO:0000313" key="5">
    <source>
        <dbReference type="Proteomes" id="UP001469553"/>
    </source>
</evidence>
<feature type="chain" id="PRO_5047300650" description="Keratinocyte-associated transmembrane protein 2" evidence="3">
    <location>
        <begin position="33"/>
        <end position="310"/>
    </location>
</feature>
<feature type="transmembrane region" description="Helical" evidence="2">
    <location>
        <begin position="243"/>
        <end position="261"/>
    </location>
</feature>
<dbReference type="Pfam" id="PF17818">
    <property type="entry name" value="KCT2"/>
    <property type="match status" value="1"/>
</dbReference>
<organism evidence="4 5">
    <name type="scientific">Ameca splendens</name>
    <dbReference type="NCBI Taxonomy" id="208324"/>
    <lineage>
        <taxon>Eukaryota</taxon>
        <taxon>Metazoa</taxon>
        <taxon>Chordata</taxon>
        <taxon>Craniata</taxon>
        <taxon>Vertebrata</taxon>
        <taxon>Euteleostomi</taxon>
        <taxon>Actinopterygii</taxon>
        <taxon>Neopterygii</taxon>
        <taxon>Teleostei</taxon>
        <taxon>Neoteleostei</taxon>
        <taxon>Acanthomorphata</taxon>
        <taxon>Ovalentaria</taxon>
        <taxon>Atherinomorphae</taxon>
        <taxon>Cyprinodontiformes</taxon>
        <taxon>Goodeidae</taxon>
        <taxon>Ameca</taxon>
    </lineage>
</organism>
<evidence type="ECO:0000256" key="1">
    <source>
        <dbReference type="SAM" id="MobiDB-lite"/>
    </source>
</evidence>
<keyword evidence="3" id="KW-0732">Signal</keyword>